<accession>A0A1T4YC69</accession>
<evidence type="ECO:0000313" key="18">
    <source>
        <dbReference type="Proteomes" id="UP000189735"/>
    </source>
</evidence>
<evidence type="ECO:0000256" key="13">
    <source>
        <dbReference type="ARBA" id="ARBA00048988"/>
    </source>
</evidence>
<evidence type="ECO:0000256" key="12">
    <source>
        <dbReference type="ARBA" id="ARBA00034808"/>
    </source>
</evidence>
<dbReference type="GO" id="GO:0043138">
    <property type="term" value="F:3'-5' DNA helicase activity"/>
    <property type="evidence" value="ECO:0007669"/>
    <property type="project" value="UniProtKB-EC"/>
</dbReference>
<dbReference type="Gene3D" id="3.40.50.300">
    <property type="entry name" value="P-loop containing nucleotide triphosphate hydrolases"/>
    <property type="match status" value="4"/>
</dbReference>
<dbReference type="InterPro" id="IPR038726">
    <property type="entry name" value="PDDEXK_AddAB-type"/>
</dbReference>
<keyword evidence="10" id="KW-0413">Isomerase</keyword>
<name>A0A1T4YC69_9MICO</name>
<evidence type="ECO:0000259" key="16">
    <source>
        <dbReference type="PROSITE" id="PS51217"/>
    </source>
</evidence>
<evidence type="ECO:0000256" key="5">
    <source>
        <dbReference type="ARBA" id="ARBA00022806"/>
    </source>
</evidence>
<keyword evidence="5 14" id="KW-0347">Helicase</keyword>
<dbReference type="PROSITE" id="PS51198">
    <property type="entry name" value="UVRD_HELICASE_ATP_BIND"/>
    <property type="match status" value="1"/>
</dbReference>
<sequence length="1079" mass="117947">MIGAVELADALDMPRPTDEQCAVIEAPLVPSLVIAGAGSGKTATMANRVVWLLANGQVQVNEVLGLTFTRKAAGELSTRISGHIESLRRSGLLPAITGQGAAGHDGATDSRDLFDRPTVSTYNSFGNTIFRDNALLVGREPESVLLGENAAWGLARRVLLAAGDERLVPLGKSLDQLVEAVLSLSSELSENVVDTEAVAGLAERFSYLVDLPYTEGKAKSSPYASVGAAVEPIGALPLLVDLARSYARQKQAKGLVEFSDQVALALEICMRNPQIVDEYRSRFSVVLLDEYQDTSVVQTRLLARLFGGHGVMAVGDPHQSIYGWRGASASNLGWFGRDFGSGEVPTFSLSTSWRNSQSVLDAANTLVEPLRTQSAVDVHRLKPRPDAPAGSVEYRFLETRDDEAEAVADWLALQFATHVSSGTADAAKPLSAAMLFRVRSHMDFFAAALDRRGIPFHILGVGGLLSAPEVVDVVSALRATHDPAAGSSLIRLLSGARWNIGVHDLRALAEVASWLASRDSFHRPVSQDVTRSMRESVAPDDSASIVDALDFVTEHASTHHQLERFSEQGLERLRHAGRTLATFRARGNLPLIDFVRFVEQQLLLDVELAANERVTANGGSRGALDAFHDEIASFLAGDDEGTLGSFLAWLDRAEKRDDLSPRTDEPEPGTVQLLTIHGSKGLEWDVVAVPRLVADEIPAQSKEGKGWLRFGVLPYEFRGDASSLPVLEWRGLGSQQAFDSAVKTFQAELAAKHLAEERRLIYVAVTRARNSLLLTGSFWATQSKPRRASTFLAELAQAGLIDDVPAHSEHEENPLEADGLTARWPLDPLGARRGRVEQAAELVLARIQSPQPLAAGRWQRDLDLLLSERDRQIEEAGLAPVPNRIAASRFKDYVTDPQAVARSLRRPMPEKPFRQTRLGTRFHAWVESRYGIAGSAELIDSAAADSDQTPDELPLEQSQLESLQATFEASPWADRQPLEVELEIHLVLGTHVVVCKIDAIFTDGERYQVVDWKTGKAPTTPEDLEVKQLQLALYRLAYAKWKGIDPQLIDAVFYFVADDTVIAPEQLFSEKQLLELWPF</sequence>
<dbReference type="Pfam" id="PF12705">
    <property type="entry name" value="PDDEXK_1"/>
    <property type="match status" value="1"/>
</dbReference>
<evidence type="ECO:0000256" key="2">
    <source>
        <dbReference type="ARBA" id="ARBA00022741"/>
    </source>
</evidence>
<evidence type="ECO:0000256" key="7">
    <source>
        <dbReference type="ARBA" id="ARBA00022840"/>
    </source>
</evidence>
<keyword evidence="6" id="KW-0269">Exonuclease</keyword>
<keyword evidence="1" id="KW-0540">Nuclease</keyword>
<organism evidence="17 18">
    <name type="scientific">Agreia bicolorata</name>
    <dbReference type="NCBI Taxonomy" id="110935"/>
    <lineage>
        <taxon>Bacteria</taxon>
        <taxon>Bacillati</taxon>
        <taxon>Actinomycetota</taxon>
        <taxon>Actinomycetes</taxon>
        <taxon>Micrococcales</taxon>
        <taxon>Microbacteriaceae</taxon>
        <taxon>Agreia</taxon>
    </lineage>
</organism>
<feature type="domain" description="UvrD-like helicase ATP-binding" evidence="15">
    <location>
        <begin position="14"/>
        <end position="356"/>
    </location>
</feature>
<evidence type="ECO:0000313" key="17">
    <source>
        <dbReference type="EMBL" id="SKA99283.1"/>
    </source>
</evidence>
<keyword evidence="4 14" id="KW-0378">Hydrolase</keyword>
<dbReference type="InterPro" id="IPR014016">
    <property type="entry name" value="UvrD-like_ATP-bd"/>
</dbReference>
<proteinExistence type="predicted"/>
<dbReference type="GO" id="GO:0033202">
    <property type="term" value="C:DNA helicase complex"/>
    <property type="evidence" value="ECO:0007669"/>
    <property type="project" value="TreeGrafter"/>
</dbReference>
<reference evidence="18" key="1">
    <citation type="submission" date="2017-02" db="EMBL/GenBank/DDBJ databases">
        <authorList>
            <person name="Varghese N."/>
            <person name="Submissions S."/>
        </authorList>
    </citation>
    <scope>NUCLEOTIDE SEQUENCE [LARGE SCALE GENOMIC DNA]</scope>
    <source>
        <strain evidence="18">VKM Ac-2052</strain>
    </source>
</reference>
<dbReference type="EMBL" id="FUYG01000007">
    <property type="protein sequence ID" value="SKA99283.1"/>
    <property type="molecule type" value="Genomic_DNA"/>
</dbReference>
<dbReference type="PANTHER" id="PTHR11070:SF55">
    <property type="entry name" value="DNA 3'-5' HELICASE"/>
    <property type="match status" value="1"/>
</dbReference>
<dbReference type="CDD" id="cd17932">
    <property type="entry name" value="DEXQc_UvrD"/>
    <property type="match status" value="1"/>
</dbReference>
<evidence type="ECO:0000256" key="10">
    <source>
        <dbReference type="ARBA" id="ARBA00023235"/>
    </source>
</evidence>
<evidence type="ECO:0000256" key="14">
    <source>
        <dbReference type="PROSITE-ProRule" id="PRU00560"/>
    </source>
</evidence>
<keyword evidence="9" id="KW-0234">DNA repair</keyword>
<dbReference type="Pfam" id="PF00580">
    <property type="entry name" value="UvrD-helicase"/>
    <property type="match status" value="1"/>
</dbReference>
<dbReference type="Gene3D" id="1.10.486.10">
    <property type="entry name" value="PCRA, domain 4"/>
    <property type="match status" value="1"/>
</dbReference>
<dbReference type="GO" id="GO:0005829">
    <property type="term" value="C:cytosol"/>
    <property type="evidence" value="ECO:0007669"/>
    <property type="project" value="TreeGrafter"/>
</dbReference>
<feature type="domain" description="UvrD-like helicase C-terminal" evidence="16">
    <location>
        <begin position="357"/>
        <end position="681"/>
    </location>
</feature>
<keyword evidence="3" id="KW-0227">DNA damage</keyword>
<feature type="binding site" evidence="14">
    <location>
        <begin position="35"/>
        <end position="42"/>
    </location>
    <ligand>
        <name>ATP</name>
        <dbReference type="ChEBI" id="CHEBI:30616"/>
    </ligand>
</feature>
<evidence type="ECO:0000256" key="9">
    <source>
        <dbReference type="ARBA" id="ARBA00023204"/>
    </source>
</evidence>
<evidence type="ECO:0000256" key="3">
    <source>
        <dbReference type="ARBA" id="ARBA00022763"/>
    </source>
</evidence>
<dbReference type="GO" id="GO:0005524">
    <property type="term" value="F:ATP binding"/>
    <property type="evidence" value="ECO:0007669"/>
    <property type="project" value="UniProtKB-UniRule"/>
</dbReference>
<protein>
    <recommendedName>
        <fullName evidence="12">DNA 3'-5' helicase</fullName>
        <ecNumber evidence="12">5.6.2.4</ecNumber>
    </recommendedName>
</protein>
<keyword evidence="2 14" id="KW-0547">Nucleotide-binding</keyword>
<gene>
    <name evidence="17" type="ORF">SAMN06295879_2749</name>
</gene>
<dbReference type="SUPFAM" id="SSF52980">
    <property type="entry name" value="Restriction endonuclease-like"/>
    <property type="match status" value="1"/>
</dbReference>
<dbReference type="Pfam" id="PF13361">
    <property type="entry name" value="UvrD_C"/>
    <property type="match status" value="2"/>
</dbReference>
<evidence type="ECO:0000256" key="8">
    <source>
        <dbReference type="ARBA" id="ARBA00023125"/>
    </source>
</evidence>
<keyword evidence="8" id="KW-0238">DNA-binding</keyword>
<dbReference type="GO" id="GO:0003677">
    <property type="term" value="F:DNA binding"/>
    <property type="evidence" value="ECO:0007669"/>
    <property type="project" value="UniProtKB-KW"/>
</dbReference>
<evidence type="ECO:0000256" key="11">
    <source>
        <dbReference type="ARBA" id="ARBA00034617"/>
    </source>
</evidence>
<evidence type="ECO:0000256" key="6">
    <source>
        <dbReference type="ARBA" id="ARBA00022839"/>
    </source>
</evidence>
<dbReference type="PROSITE" id="PS51217">
    <property type="entry name" value="UVRD_HELICASE_CTER"/>
    <property type="match status" value="1"/>
</dbReference>
<evidence type="ECO:0000259" key="15">
    <source>
        <dbReference type="PROSITE" id="PS51198"/>
    </source>
</evidence>
<dbReference type="SUPFAM" id="SSF52540">
    <property type="entry name" value="P-loop containing nucleoside triphosphate hydrolases"/>
    <property type="match status" value="1"/>
</dbReference>
<dbReference type="InterPro" id="IPR027417">
    <property type="entry name" value="P-loop_NTPase"/>
</dbReference>
<dbReference type="InterPro" id="IPR011604">
    <property type="entry name" value="PDDEXK-like_dom_sf"/>
</dbReference>
<dbReference type="InterPro" id="IPR014017">
    <property type="entry name" value="DNA_helicase_UvrD-like_C"/>
</dbReference>
<dbReference type="AlphaFoldDB" id="A0A1T4YC69"/>
<comment type="catalytic activity">
    <reaction evidence="11">
        <text>Couples ATP hydrolysis with the unwinding of duplex DNA by translocating in the 3'-5' direction.</text>
        <dbReference type="EC" id="5.6.2.4"/>
    </reaction>
</comment>
<comment type="catalytic activity">
    <reaction evidence="13">
        <text>ATP + H2O = ADP + phosphate + H(+)</text>
        <dbReference type="Rhea" id="RHEA:13065"/>
        <dbReference type="ChEBI" id="CHEBI:15377"/>
        <dbReference type="ChEBI" id="CHEBI:15378"/>
        <dbReference type="ChEBI" id="CHEBI:30616"/>
        <dbReference type="ChEBI" id="CHEBI:43474"/>
        <dbReference type="ChEBI" id="CHEBI:456216"/>
        <dbReference type="EC" id="5.6.2.4"/>
    </reaction>
</comment>
<dbReference type="InterPro" id="IPR011335">
    <property type="entry name" value="Restrct_endonuc-II-like"/>
</dbReference>
<dbReference type="Proteomes" id="UP000189735">
    <property type="component" value="Unassembled WGS sequence"/>
</dbReference>
<dbReference type="PANTHER" id="PTHR11070">
    <property type="entry name" value="UVRD / RECB / PCRA DNA HELICASE FAMILY MEMBER"/>
    <property type="match status" value="1"/>
</dbReference>
<dbReference type="GO" id="GO:0004527">
    <property type="term" value="F:exonuclease activity"/>
    <property type="evidence" value="ECO:0007669"/>
    <property type="project" value="UniProtKB-KW"/>
</dbReference>
<dbReference type="Gene3D" id="3.90.320.10">
    <property type="match status" value="1"/>
</dbReference>
<dbReference type="EC" id="5.6.2.4" evidence="12"/>
<dbReference type="GO" id="GO:0000725">
    <property type="term" value="P:recombinational repair"/>
    <property type="evidence" value="ECO:0007669"/>
    <property type="project" value="TreeGrafter"/>
</dbReference>
<dbReference type="InterPro" id="IPR000212">
    <property type="entry name" value="DNA_helicase_UvrD/REP"/>
</dbReference>
<evidence type="ECO:0000256" key="1">
    <source>
        <dbReference type="ARBA" id="ARBA00022722"/>
    </source>
</evidence>
<evidence type="ECO:0000256" key="4">
    <source>
        <dbReference type="ARBA" id="ARBA00022801"/>
    </source>
</evidence>
<keyword evidence="7 14" id="KW-0067">ATP-binding</keyword>